<dbReference type="AlphaFoldDB" id="A0AAD4NC05"/>
<evidence type="ECO:0000313" key="2">
    <source>
        <dbReference type="Proteomes" id="UP001201812"/>
    </source>
</evidence>
<evidence type="ECO:0000313" key="1">
    <source>
        <dbReference type="EMBL" id="KAI1722326.1"/>
    </source>
</evidence>
<protein>
    <submittedName>
        <fullName evidence="1">Uncharacterized protein</fullName>
    </submittedName>
</protein>
<sequence>MERIKLRQITSWIEFSSGAKSRVKPESNTSKSLNLIEIQNYVSGSSIAVVGEEEKNETTLIIDTLICVCAHISVAAARVFATSTRDHHDVSIFRLPACLPSPNCLVGLGRRKLLTTSRDDHSKKR</sequence>
<keyword evidence="2" id="KW-1185">Reference proteome</keyword>
<organism evidence="1 2">
    <name type="scientific">Ditylenchus destructor</name>
    <dbReference type="NCBI Taxonomy" id="166010"/>
    <lineage>
        <taxon>Eukaryota</taxon>
        <taxon>Metazoa</taxon>
        <taxon>Ecdysozoa</taxon>
        <taxon>Nematoda</taxon>
        <taxon>Chromadorea</taxon>
        <taxon>Rhabditida</taxon>
        <taxon>Tylenchina</taxon>
        <taxon>Tylenchomorpha</taxon>
        <taxon>Sphaerularioidea</taxon>
        <taxon>Anguinidae</taxon>
        <taxon>Anguininae</taxon>
        <taxon>Ditylenchus</taxon>
    </lineage>
</organism>
<name>A0AAD4NC05_9BILA</name>
<gene>
    <name evidence="1" type="ORF">DdX_04638</name>
</gene>
<dbReference type="Proteomes" id="UP001201812">
    <property type="component" value="Unassembled WGS sequence"/>
</dbReference>
<reference evidence="1" key="1">
    <citation type="submission" date="2022-01" db="EMBL/GenBank/DDBJ databases">
        <title>Genome Sequence Resource for Two Populations of Ditylenchus destructor, the Migratory Endoparasitic Phytonematode.</title>
        <authorList>
            <person name="Zhang H."/>
            <person name="Lin R."/>
            <person name="Xie B."/>
        </authorList>
    </citation>
    <scope>NUCLEOTIDE SEQUENCE</scope>
    <source>
        <strain evidence="1">BazhouSP</strain>
    </source>
</reference>
<comment type="caution">
    <text evidence="1">The sequence shown here is derived from an EMBL/GenBank/DDBJ whole genome shotgun (WGS) entry which is preliminary data.</text>
</comment>
<accession>A0AAD4NC05</accession>
<proteinExistence type="predicted"/>
<dbReference type="EMBL" id="JAKKPZ010000004">
    <property type="protein sequence ID" value="KAI1722326.1"/>
    <property type="molecule type" value="Genomic_DNA"/>
</dbReference>